<feature type="coiled-coil region" evidence="1">
    <location>
        <begin position="128"/>
        <end position="162"/>
    </location>
</feature>
<gene>
    <name evidence="3" type="ORF">N7515_001309</name>
</gene>
<evidence type="ECO:0000313" key="3">
    <source>
        <dbReference type="EMBL" id="KAJ5142522.1"/>
    </source>
</evidence>
<evidence type="ECO:0000256" key="1">
    <source>
        <dbReference type="SAM" id="Coils"/>
    </source>
</evidence>
<dbReference type="OrthoDB" id="5428321at2759"/>
<proteinExistence type="predicted"/>
<sequence>MILSSNEKRALLRQKCREALAAHIHERLGLTVAPGRVRLQPSAGDGYAWSVSKSQEYLLKSNLSNGTVGLYQAILDALGHSIEAVSPPTLRESNAGSDKKMSDEEPSSSNPSKLPGTAFEGDSFTATIQRLEGAKQELTAELERAQLHSEKLFDEKEEWEAKYCRIHEELGKTKSLVKQLEEDLSRAHMGIAKAMEMLKGHRLPEKTQPCEAKDI</sequence>
<evidence type="ECO:0000313" key="4">
    <source>
        <dbReference type="Proteomes" id="UP001149079"/>
    </source>
</evidence>
<accession>A0A9W9H9F4</accession>
<evidence type="ECO:0000256" key="2">
    <source>
        <dbReference type="SAM" id="MobiDB-lite"/>
    </source>
</evidence>
<feature type="region of interest" description="Disordered" evidence="2">
    <location>
        <begin position="86"/>
        <end position="120"/>
    </location>
</feature>
<dbReference type="RefSeq" id="XP_056524166.1">
    <property type="nucleotide sequence ID" value="XM_056662053.1"/>
</dbReference>
<dbReference type="EMBL" id="JAPQKL010000002">
    <property type="protein sequence ID" value="KAJ5142522.1"/>
    <property type="molecule type" value="Genomic_DNA"/>
</dbReference>
<dbReference type="Proteomes" id="UP001149079">
    <property type="component" value="Unassembled WGS sequence"/>
</dbReference>
<dbReference type="AlphaFoldDB" id="A0A9W9H9F4"/>
<protein>
    <submittedName>
        <fullName evidence="3">Uncharacterized protein</fullName>
    </submittedName>
</protein>
<keyword evidence="4" id="KW-1185">Reference proteome</keyword>
<name>A0A9W9H9F4_9EURO</name>
<dbReference type="GeneID" id="81401223"/>
<organism evidence="3 4">
    <name type="scientific">Penicillium bovifimosum</name>
    <dbReference type="NCBI Taxonomy" id="126998"/>
    <lineage>
        <taxon>Eukaryota</taxon>
        <taxon>Fungi</taxon>
        <taxon>Dikarya</taxon>
        <taxon>Ascomycota</taxon>
        <taxon>Pezizomycotina</taxon>
        <taxon>Eurotiomycetes</taxon>
        <taxon>Eurotiomycetidae</taxon>
        <taxon>Eurotiales</taxon>
        <taxon>Aspergillaceae</taxon>
        <taxon>Penicillium</taxon>
    </lineage>
</organism>
<reference evidence="3" key="1">
    <citation type="submission" date="2022-11" db="EMBL/GenBank/DDBJ databases">
        <authorList>
            <person name="Petersen C."/>
        </authorList>
    </citation>
    <scope>NUCLEOTIDE SEQUENCE</scope>
    <source>
        <strain evidence="3">IBT 22155</strain>
    </source>
</reference>
<keyword evidence="1" id="KW-0175">Coiled coil</keyword>
<reference evidence="3" key="2">
    <citation type="journal article" date="2023" name="IMA Fungus">
        <title>Comparative genomic study of the Penicillium genus elucidates a diverse pangenome and 15 lateral gene transfer events.</title>
        <authorList>
            <person name="Petersen C."/>
            <person name="Sorensen T."/>
            <person name="Nielsen M.R."/>
            <person name="Sondergaard T.E."/>
            <person name="Sorensen J.L."/>
            <person name="Fitzpatrick D.A."/>
            <person name="Frisvad J.C."/>
            <person name="Nielsen K.L."/>
        </authorList>
    </citation>
    <scope>NUCLEOTIDE SEQUENCE</scope>
    <source>
        <strain evidence="3">IBT 22155</strain>
    </source>
</reference>
<comment type="caution">
    <text evidence="3">The sequence shown here is derived from an EMBL/GenBank/DDBJ whole genome shotgun (WGS) entry which is preliminary data.</text>
</comment>